<dbReference type="EMBL" id="CAXLJM020000026">
    <property type="protein sequence ID" value="CAL8093044.1"/>
    <property type="molecule type" value="Genomic_DNA"/>
</dbReference>
<reference evidence="3 4" key="1">
    <citation type="submission" date="2024-08" db="EMBL/GenBank/DDBJ databases">
        <authorList>
            <person name="Cucini C."/>
            <person name="Frati F."/>
        </authorList>
    </citation>
    <scope>NUCLEOTIDE SEQUENCE [LARGE SCALE GENOMIC DNA]</scope>
</reference>
<dbReference type="InterPro" id="IPR007110">
    <property type="entry name" value="Ig-like_dom"/>
</dbReference>
<evidence type="ECO:0000259" key="2">
    <source>
        <dbReference type="PROSITE" id="PS50835"/>
    </source>
</evidence>
<dbReference type="InterPro" id="IPR042495">
    <property type="entry name" value="PDGFRL"/>
</dbReference>
<dbReference type="PANTHER" id="PTHR15360:SF4">
    <property type="entry name" value="PROTEIN KINASE DOMAIN-CONTAINING PROTEIN"/>
    <property type="match status" value="1"/>
</dbReference>
<comment type="caution">
    <text evidence="3">The sequence shown here is derived from an EMBL/GenBank/DDBJ whole genome shotgun (WGS) entry which is preliminary data.</text>
</comment>
<organism evidence="3 4">
    <name type="scientific">Orchesella dallaii</name>
    <dbReference type="NCBI Taxonomy" id="48710"/>
    <lineage>
        <taxon>Eukaryota</taxon>
        <taxon>Metazoa</taxon>
        <taxon>Ecdysozoa</taxon>
        <taxon>Arthropoda</taxon>
        <taxon>Hexapoda</taxon>
        <taxon>Collembola</taxon>
        <taxon>Entomobryomorpha</taxon>
        <taxon>Entomobryoidea</taxon>
        <taxon>Orchesellidae</taxon>
        <taxon>Orchesellinae</taxon>
        <taxon>Orchesella</taxon>
    </lineage>
</organism>
<keyword evidence="1" id="KW-1133">Transmembrane helix</keyword>
<feature type="domain" description="Ig-like" evidence="2">
    <location>
        <begin position="174"/>
        <end position="300"/>
    </location>
</feature>
<keyword evidence="1" id="KW-0812">Transmembrane</keyword>
<gene>
    <name evidence="3" type="ORF">ODALV1_LOCUS8391</name>
</gene>
<dbReference type="Gene3D" id="2.60.40.10">
    <property type="entry name" value="Immunoglobulins"/>
    <property type="match status" value="2"/>
</dbReference>
<keyword evidence="1" id="KW-0472">Membrane</keyword>
<proteinExistence type="predicted"/>
<dbReference type="PANTHER" id="PTHR15360">
    <property type="entry name" value="PLATELET-DERIVED GROWTH FACTOR RECEPTOR LIKE"/>
    <property type="match status" value="1"/>
</dbReference>
<name>A0ABP1Q828_9HEXA</name>
<evidence type="ECO:0000313" key="4">
    <source>
        <dbReference type="Proteomes" id="UP001642540"/>
    </source>
</evidence>
<accession>A0ABP1Q828</accession>
<dbReference type="PROSITE" id="PS50835">
    <property type="entry name" value="IG_LIKE"/>
    <property type="match status" value="1"/>
</dbReference>
<protein>
    <recommendedName>
        <fullName evidence="2">Ig-like domain-containing protein</fullName>
    </recommendedName>
</protein>
<dbReference type="InterPro" id="IPR013783">
    <property type="entry name" value="Ig-like_fold"/>
</dbReference>
<evidence type="ECO:0000313" key="3">
    <source>
        <dbReference type="EMBL" id="CAL8093044.1"/>
    </source>
</evidence>
<sequence>MLYRYKVGIFAGIVASITFLLVYITGPKSVKGPELRVLYISFSDHEAVKRSLGTTILNPDRSVQALKISENGTVTIDREELDLKSTTEEFYRSNVVLECTASFPIVWKYTGYGDPDVTEKNIRIHGDFNDSSTFTYLSVLNLMPLTEKSTGGYSCVGISTDKADFVASVHLFVPGSTTFLIDYDTSIDSTGGEDVFVPCPVSNASASISLYFKNQAIPPDINLLWFNPKTGFYLRPKFTEQTDPWGPFYCKNEETKEKSGTVTIQPVKGLLVKVHPEGETVQLSTSNGELKDTLTFMCQAKEEITLKFLKVVSNPMVQYDYNASSTFPFSAFSDVSTRKLRNMSRIYCRTVRGNQDLHLWKIIFSSLSMRNELMDFRYDTSREDFVCCSTSNKRAKLSLLNCNSISECGIKGKCLLPGRKCDPDKISSLPERAGCVRHKLGKDDKTSSDGSSDLQIQSGLLQCSIDGKNVERVFYSSRYNSANGSHTATVSGDINLSPKGSSCSLDITADSHDKLQIIEMPMSTVSKRRFFCKGAKFFLAAGFIWQSVYTNKRINYHTGRDTIKGMWIQSHLSLDLDVRESSTIKRIYCIAPVWDSDGDWVNVKLDLYA</sequence>
<dbReference type="Proteomes" id="UP001642540">
    <property type="component" value="Unassembled WGS sequence"/>
</dbReference>
<feature type="transmembrane region" description="Helical" evidence="1">
    <location>
        <begin position="7"/>
        <end position="26"/>
    </location>
</feature>
<keyword evidence="4" id="KW-1185">Reference proteome</keyword>
<evidence type="ECO:0000256" key="1">
    <source>
        <dbReference type="SAM" id="Phobius"/>
    </source>
</evidence>